<evidence type="ECO:0000256" key="6">
    <source>
        <dbReference type="SAM" id="Phobius"/>
    </source>
</evidence>
<organism evidence="7 8">
    <name type="scientific">Thermosulfidibacter takaii (strain DSM 17441 / JCM 13301 / NBRC 103674 / ABI70S6)</name>
    <dbReference type="NCBI Taxonomy" id="1298851"/>
    <lineage>
        <taxon>Bacteria</taxon>
        <taxon>Pseudomonadati</taxon>
        <taxon>Thermosulfidibacterota</taxon>
        <taxon>Thermosulfidibacteria</taxon>
        <taxon>Thermosulfidibacterales</taxon>
        <taxon>Thermosulfidibacteraceae</taxon>
    </lineage>
</organism>
<evidence type="ECO:0008006" key="9">
    <source>
        <dbReference type="Google" id="ProtNLM"/>
    </source>
</evidence>
<dbReference type="GO" id="GO:0016020">
    <property type="term" value="C:membrane"/>
    <property type="evidence" value="ECO:0007669"/>
    <property type="project" value="UniProtKB-SubCell"/>
</dbReference>
<comment type="subcellular location">
    <subcellularLocation>
        <location evidence="1">Membrane</location>
        <topology evidence="1">Multi-pass membrane protein</topology>
    </subcellularLocation>
</comment>
<name>A0A0S3QS01_THET7</name>
<dbReference type="KEGG" id="ttk:TST_0299"/>
<keyword evidence="4 6" id="KW-1133">Transmembrane helix</keyword>
<feature type="transmembrane region" description="Helical" evidence="6">
    <location>
        <begin position="205"/>
        <end position="234"/>
    </location>
</feature>
<accession>A0A0S3QS01</accession>
<dbReference type="PANTHER" id="PTHR21716:SF4">
    <property type="entry name" value="TRANSMEMBRANE PROTEIN 245"/>
    <property type="match status" value="1"/>
</dbReference>
<feature type="transmembrane region" description="Helical" evidence="6">
    <location>
        <begin position="7"/>
        <end position="26"/>
    </location>
</feature>
<keyword evidence="8" id="KW-1185">Reference proteome</keyword>
<dbReference type="STRING" id="1298851.TST_0299"/>
<evidence type="ECO:0000256" key="3">
    <source>
        <dbReference type="ARBA" id="ARBA00022692"/>
    </source>
</evidence>
<reference evidence="8" key="1">
    <citation type="journal article" date="2018" name="Science">
        <title>A primordial and reversible TCA cycle in a facultatively chemolithoautotrophic thermophile.</title>
        <authorList>
            <person name="Nunoura T."/>
            <person name="Chikaraishi Y."/>
            <person name="Izaki R."/>
            <person name="Suwa T."/>
            <person name="Sato T."/>
            <person name="Harada T."/>
            <person name="Mori K."/>
            <person name="Kato Y."/>
            <person name="Miyazaki M."/>
            <person name="Shimamura S."/>
            <person name="Yanagawa K."/>
            <person name="Shuto A."/>
            <person name="Ohkouchi N."/>
            <person name="Fujita N."/>
            <person name="Takaki Y."/>
            <person name="Atomi H."/>
            <person name="Takai K."/>
        </authorList>
    </citation>
    <scope>NUCLEOTIDE SEQUENCE [LARGE SCALE GENOMIC DNA]</scope>
    <source>
        <strain evidence="8">DSM 17441 / JCM 13301 / NBRC 103674 / ABI70S6</strain>
    </source>
</reference>
<dbReference type="AlphaFoldDB" id="A0A0S3QS01"/>
<feature type="transmembrane region" description="Helical" evidence="6">
    <location>
        <begin position="155"/>
        <end position="177"/>
    </location>
</feature>
<keyword evidence="3 6" id="KW-0812">Transmembrane</keyword>
<dbReference type="OrthoDB" id="106838at2"/>
<sequence length="351" mass="39447">MEKQRLFTLSFLTICFLIAVAVLYILSPFAKPILWAVVFTLILMPLHSILSSKLRSSTLSALVLSFLVVFVLIVPLTVFGVIALKELIDLSKHVLDKYKGLNPDELQRQIFSLPIAKQLLKYLPEKALDPHLLANALINNLKFIANVSAAQLKSLFLKTGVTLTKFFIFIFALFFLLKDARIFREYIYRFIPLEEDDKRDILSSVYVTTLSVVYGTLGTALAQGIVSLVGYIIFGVPYPYVWAFATAYASFIPPFGAAMVWFPVAVYLFVKVGWIKGLLMGIYGTAFISSLDNVIKPLIMKNKVHAPYIVLFFAVFGGLLKFGFIGMFLGPILFNLLFTLANIYESKFLRS</sequence>
<feature type="transmembrane region" description="Helical" evidence="6">
    <location>
        <begin position="307"/>
        <end position="340"/>
    </location>
</feature>
<dbReference type="Pfam" id="PF01594">
    <property type="entry name" value="AI-2E_transport"/>
    <property type="match status" value="1"/>
</dbReference>
<evidence type="ECO:0000313" key="8">
    <source>
        <dbReference type="Proteomes" id="UP000063234"/>
    </source>
</evidence>
<comment type="similarity">
    <text evidence="2">Belongs to the autoinducer-2 exporter (AI-2E) (TC 2.A.86) family.</text>
</comment>
<keyword evidence="5 6" id="KW-0472">Membrane</keyword>
<gene>
    <name evidence="7" type="ORF">TST_0299</name>
</gene>
<evidence type="ECO:0000256" key="4">
    <source>
        <dbReference type="ARBA" id="ARBA00022989"/>
    </source>
</evidence>
<evidence type="ECO:0000313" key="7">
    <source>
        <dbReference type="EMBL" id="BAT71107.1"/>
    </source>
</evidence>
<protein>
    <recommendedName>
        <fullName evidence="9">AI-2E family transporter</fullName>
    </recommendedName>
</protein>
<dbReference type="InterPro" id="IPR002549">
    <property type="entry name" value="AI-2E-like"/>
</dbReference>
<evidence type="ECO:0000256" key="5">
    <source>
        <dbReference type="ARBA" id="ARBA00023136"/>
    </source>
</evidence>
<dbReference type="Proteomes" id="UP000063234">
    <property type="component" value="Chromosome"/>
</dbReference>
<proteinExistence type="inferred from homology"/>
<evidence type="ECO:0000256" key="2">
    <source>
        <dbReference type="ARBA" id="ARBA00009773"/>
    </source>
</evidence>
<feature type="transmembrane region" description="Helical" evidence="6">
    <location>
        <begin position="240"/>
        <end position="270"/>
    </location>
</feature>
<dbReference type="EMBL" id="AP013035">
    <property type="protein sequence ID" value="BAT71107.1"/>
    <property type="molecule type" value="Genomic_DNA"/>
</dbReference>
<feature type="transmembrane region" description="Helical" evidence="6">
    <location>
        <begin position="62"/>
        <end position="84"/>
    </location>
</feature>
<evidence type="ECO:0000256" key="1">
    <source>
        <dbReference type="ARBA" id="ARBA00004141"/>
    </source>
</evidence>
<dbReference type="PANTHER" id="PTHR21716">
    <property type="entry name" value="TRANSMEMBRANE PROTEIN"/>
    <property type="match status" value="1"/>
</dbReference>
<dbReference type="RefSeq" id="WP_068549007.1">
    <property type="nucleotide sequence ID" value="NZ_AP013035.1"/>
</dbReference>
<feature type="transmembrane region" description="Helical" evidence="6">
    <location>
        <begin position="32"/>
        <end position="50"/>
    </location>
</feature>